<evidence type="ECO:0008006" key="4">
    <source>
        <dbReference type="Google" id="ProtNLM"/>
    </source>
</evidence>
<dbReference type="EMBL" id="NMUH01000160">
    <property type="protein sequence ID" value="MQL73277.1"/>
    <property type="molecule type" value="Genomic_DNA"/>
</dbReference>
<dbReference type="Proteomes" id="UP000652761">
    <property type="component" value="Unassembled WGS sequence"/>
</dbReference>
<feature type="chain" id="PRO_5032961436" description="Secreted protein" evidence="1">
    <location>
        <begin position="17"/>
        <end position="93"/>
    </location>
</feature>
<reference evidence="2" key="1">
    <citation type="submission" date="2017-07" db="EMBL/GenBank/DDBJ databases">
        <title>Taro Niue Genome Assembly and Annotation.</title>
        <authorList>
            <person name="Atibalentja N."/>
            <person name="Keating K."/>
            <person name="Fields C.J."/>
        </authorList>
    </citation>
    <scope>NUCLEOTIDE SEQUENCE</scope>
    <source>
        <strain evidence="2">Niue_2</strain>
        <tissue evidence="2">Leaf</tissue>
    </source>
</reference>
<accession>A0A843TTL2</accession>
<name>A0A843TTL2_COLES</name>
<comment type="caution">
    <text evidence="2">The sequence shown here is derived from an EMBL/GenBank/DDBJ whole genome shotgun (WGS) entry which is preliminary data.</text>
</comment>
<keyword evidence="1" id="KW-0732">Signal</keyword>
<sequence length="93" mass="9893">MVVRTAVLSLLQSSLGWSGTPRTAGVLPGADQPVLFLTASLFVAPEPLGDVRSGTVVRPDYGSYYCVLCVPAPTLTRVEVRLLSSGRAEEMGW</sequence>
<evidence type="ECO:0000313" key="3">
    <source>
        <dbReference type="Proteomes" id="UP000652761"/>
    </source>
</evidence>
<proteinExistence type="predicted"/>
<evidence type="ECO:0000256" key="1">
    <source>
        <dbReference type="SAM" id="SignalP"/>
    </source>
</evidence>
<evidence type="ECO:0000313" key="2">
    <source>
        <dbReference type="EMBL" id="MQL73277.1"/>
    </source>
</evidence>
<keyword evidence="3" id="KW-1185">Reference proteome</keyword>
<dbReference type="AlphaFoldDB" id="A0A843TTL2"/>
<protein>
    <recommendedName>
        <fullName evidence="4">Secreted protein</fullName>
    </recommendedName>
</protein>
<feature type="signal peptide" evidence="1">
    <location>
        <begin position="1"/>
        <end position="16"/>
    </location>
</feature>
<organism evidence="2 3">
    <name type="scientific">Colocasia esculenta</name>
    <name type="common">Wild taro</name>
    <name type="synonym">Arum esculentum</name>
    <dbReference type="NCBI Taxonomy" id="4460"/>
    <lineage>
        <taxon>Eukaryota</taxon>
        <taxon>Viridiplantae</taxon>
        <taxon>Streptophyta</taxon>
        <taxon>Embryophyta</taxon>
        <taxon>Tracheophyta</taxon>
        <taxon>Spermatophyta</taxon>
        <taxon>Magnoliopsida</taxon>
        <taxon>Liliopsida</taxon>
        <taxon>Araceae</taxon>
        <taxon>Aroideae</taxon>
        <taxon>Colocasieae</taxon>
        <taxon>Colocasia</taxon>
    </lineage>
</organism>
<gene>
    <name evidence="2" type="ORF">Taro_005634</name>
</gene>